<feature type="transmembrane region" description="Helical" evidence="6">
    <location>
        <begin position="145"/>
        <end position="172"/>
    </location>
</feature>
<gene>
    <name evidence="8" type="ORF">ESCO_002255</name>
</gene>
<feature type="transmembrane region" description="Helical" evidence="6">
    <location>
        <begin position="108"/>
        <end position="133"/>
    </location>
</feature>
<dbReference type="InterPro" id="IPR049326">
    <property type="entry name" value="Rhodopsin_dom_fungi"/>
</dbReference>
<comment type="similarity">
    <text evidence="5">Belongs to the SAT4 family.</text>
</comment>
<dbReference type="Pfam" id="PF20684">
    <property type="entry name" value="Fung_rhodopsin"/>
    <property type="match status" value="1"/>
</dbReference>
<dbReference type="EMBL" id="LGSR01000006">
    <property type="protein sequence ID" value="KOS21707.1"/>
    <property type="molecule type" value="Genomic_DNA"/>
</dbReference>
<accession>A0A0M8N2C4</accession>
<keyword evidence="9" id="KW-1185">Reference proteome</keyword>
<protein>
    <recommendedName>
        <fullName evidence="7">Rhodopsin domain-containing protein</fullName>
    </recommendedName>
</protein>
<keyword evidence="4 6" id="KW-0472">Membrane</keyword>
<evidence type="ECO:0000259" key="7">
    <source>
        <dbReference type="Pfam" id="PF20684"/>
    </source>
</evidence>
<comment type="subcellular location">
    <subcellularLocation>
        <location evidence="1">Membrane</location>
        <topology evidence="1">Multi-pass membrane protein</topology>
    </subcellularLocation>
</comment>
<comment type="caution">
    <text evidence="8">The sequence shown here is derived from an EMBL/GenBank/DDBJ whole genome shotgun (WGS) entry which is preliminary data.</text>
</comment>
<evidence type="ECO:0000313" key="8">
    <source>
        <dbReference type="EMBL" id="KOS21707.1"/>
    </source>
</evidence>
<name>A0A0M8N2C4_ESCWE</name>
<dbReference type="Proteomes" id="UP000053831">
    <property type="component" value="Unassembled WGS sequence"/>
</dbReference>
<dbReference type="OrthoDB" id="2496787at2759"/>
<sequence length="236" mass="26506">MASNCTVRETLVALNVTATACDAPVRDRSREFANISNILGVISALFVVQRFAYKLWAKVELGLDDWVTLLALVSGVPNTVLNATGIVQNGMGRDVWTLQPSTITNFNYYFFIQEIIYFLEVAMLKLSLLFFYARIFTSRTVQRMLWTTVGVCVVFGITFALVSVFQCAPVHYFWTMWDGEHHGKCLDINAIAWSNASISIALDIWMLAVPLWQLGILNLDWRKKAGVGVMFCVGTL</sequence>
<evidence type="ECO:0000256" key="5">
    <source>
        <dbReference type="ARBA" id="ARBA00038359"/>
    </source>
</evidence>
<evidence type="ECO:0000256" key="2">
    <source>
        <dbReference type="ARBA" id="ARBA00022692"/>
    </source>
</evidence>
<organism evidence="8 9">
    <name type="scientific">Escovopsis weberi</name>
    <dbReference type="NCBI Taxonomy" id="150374"/>
    <lineage>
        <taxon>Eukaryota</taxon>
        <taxon>Fungi</taxon>
        <taxon>Dikarya</taxon>
        <taxon>Ascomycota</taxon>
        <taxon>Pezizomycotina</taxon>
        <taxon>Sordariomycetes</taxon>
        <taxon>Hypocreomycetidae</taxon>
        <taxon>Hypocreales</taxon>
        <taxon>Hypocreaceae</taxon>
        <taxon>Escovopsis</taxon>
    </lineage>
</organism>
<dbReference type="AlphaFoldDB" id="A0A0M8N2C4"/>
<evidence type="ECO:0000256" key="1">
    <source>
        <dbReference type="ARBA" id="ARBA00004141"/>
    </source>
</evidence>
<evidence type="ECO:0000256" key="6">
    <source>
        <dbReference type="SAM" id="Phobius"/>
    </source>
</evidence>
<keyword evidence="2 6" id="KW-0812">Transmembrane</keyword>
<dbReference type="PANTHER" id="PTHR33048:SF143">
    <property type="entry name" value="EXTRACELLULAR MEMBRANE PROTEIN CFEM DOMAIN-CONTAINING PROTEIN-RELATED"/>
    <property type="match status" value="1"/>
</dbReference>
<reference evidence="8 9" key="1">
    <citation type="submission" date="2015-07" db="EMBL/GenBank/DDBJ databases">
        <title>The genome of the fungus Escovopsis weberi, a specialized disease agent of ant agriculture.</title>
        <authorList>
            <person name="de Man T.J."/>
            <person name="Stajich J.E."/>
            <person name="Kubicek C.P."/>
            <person name="Chenthamara K."/>
            <person name="Atanasova L."/>
            <person name="Druzhinina I.S."/>
            <person name="Birnbaum S."/>
            <person name="Barribeau S.M."/>
            <person name="Teiling C."/>
            <person name="Suen G."/>
            <person name="Currie C."/>
            <person name="Gerardo N.M."/>
        </authorList>
    </citation>
    <scope>NUCLEOTIDE SEQUENCE [LARGE SCALE GENOMIC DNA]</scope>
</reference>
<evidence type="ECO:0000256" key="4">
    <source>
        <dbReference type="ARBA" id="ARBA00023136"/>
    </source>
</evidence>
<dbReference type="STRING" id="150374.A0A0M8N2C4"/>
<feature type="transmembrane region" description="Helical" evidence="6">
    <location>
        <begin position="32"/>
        <end position="53"/>
    </location>
</feature>
<dbReference type="GO" id="GO:0016020">
    <property type="term" value="C:membrane"/>
    <property type="evidence" value="ECO:0007669"/>
    <property type="project" value="UniProtKB-SubCell"/>
</dbReference>
<evidence type="ECO:0000313" key="9">
    <source>
        <dbReference type="Proteomes" id="UP000053831"/>
    </source>
</evidence>
<feature type="domain" description="Rhodopsin" evidence="7">
    <location>
        <begin position="50"/>
        <end position="235"/>
    </location>
</feature>
<proteinExistence type="inferred from homology"/>
<evidence type="ECO:0000256" key="3">
    <source>
        <dbReference type="ARBA" id="ARBA00022989"/>
    </source>
</evidence>
<feature type="transmembrane region" description="Helical" evidence="6">
    <location>
        <begin position="192"/>
        <end position="214"/>
    </location>
</feature>
<dbReference type="PANTHER" id="PTHR33048">
    <property type="entry name" value="PTH11-LIKE INTEGRAL MEMBRANE PROTEIN (AFU_ORTHOLOGUE AFUA_5G11245)"/>
    <property type="match status" value="1"/>
</dbReference>
<dbReference type="InterPro" id="IPR052337">
    <property type="entry name" value="SAT4-like"/>
</dbReference>
<keyword evidence="3 6" id="KW-1133">Transmembrane helix</keyword>